<dbReference type="EMBL" id="JACHHZ010000002">
    <property type="protein sequence ID" value="MBB6093435.1"/>
    <property type="molecule type" value="Genomic_DNA"/>
</dbReference>
<name>A0A841HNB4_9GAMM</name>
<reference evidence="1 2" key="1">
    <citation type="submission" date="2020-08" db="EMBL/GenBank/DDBJ databases">
        <title>Genomic Encyclopedia of Type Strains, Phase IV (KMG-IV): sequencing the most valuable type-strain genomes for metagenomic binning, comparative biology and taxonomic classification.</title>
        <authorList>
            <person name="Goeker M."/>
        </authorList>
    </citation>
    <scope>NUCLEOTIDE SEQUENCE [LARGE SCALE GENOMIC DNA]</scope>
    <source>
        <strain evidence="1 2">DSM 26723</strain>
    </source>
</reference>
<comment type="caution">
    <text evidence="1">The sequence shown here is derived from an EMBL/GenBank/DDBJ whole genome shotgun (WGS) entry which is preliminary data.</text>
</comment>
<sequence>MSSSQEIVTHQLLNVAAAANADQLSDGQPKVTATETATGWDAYEVWRRFIKEARDRRESTHRNDVAPK</sequence>
<keyword evidence="2" id="KW-1185">Reference proteome</keyword>
<proteinExistence type="predicted"/>
<organism evidence="1 2">
    <name type="scientific">Povalibacter uvarum</name>
    <dbReference type="NCBI Taxonomy" id="732238"/>
    <lineage>
        <taxon>Bacteria</taxon>
        <taxon>Pseudomonadati</taxon>
        <taxon>Pseudomonadota</taxon>
        <taxon>Gammaproteobacteria</taxon>
        <taxon>Steroidobacterales</taxon>
        <taxon>Steroidobacteraceae</taxon>
        <taxon>Povalibacter</taxon>
    </lineage>
</organism>
<dbReference type="AlphaFoldDB" id="A0A841HNB4"/>
<evidence type="ECO:0000313" key="2">
    <source>
        <dbReference type="Proteomes" id="UP000588068"/>
    </source>
</evidence>
<evidence type="ECO:0000313" key="1">
    <source>
        <dbReference type="EMBL" id="MBB6093435.1"/>
    </source>
</evidence>
<protein>
    <submittedName>
        <fullName evidence="1">Uncharacterized protein</fullName>
    </submittedName>
</protein>
<gene>
    <name evidence="1" type="ORF">HNQ60_002313</name>
</gene>
<dbReference type="Proteomes" id="UP000588068">
    <property type="component" value="Unassembled WGS sequence"/>
</dbReference>
<dbReference type="RefSeq" id="WP_184331753.1">
    <property type="nucleotide sequence ID" value="NZ_JACHHZ010000002.1"/>
</dbReference>
<accession>A0A841HNB4</accession>